<reference evidence="1 2" key="1">
    <citation type="journal article" date="2014" name="Genome Announc.">
        <title>Draft genome sequences of the altered schaedler flora, a defined bacterial community from gnotobiotic mice.</title>
        <authorList>
            <person name="Wannemuehler M.J."/>
            <person name="Overstreet A.M."/>
            <person name="Ward D.V."/>
            <person name="Phillips G.J."/>
        </authorList>
    </citation>
    <scope>NUCLEOTIDE SEQUENCE [LARGE SCALE GENOMIC DNA]</scope>
    <source>
        <strain evidence="1 2">ASF492</strain>
    </source>
</reference>
<dbReference type="AlphaFoldDB" id="N1ZSU6"/>
<dbReference type="Proteomes" id="UP000012589">
    <property type="component" value="Unassembled WGS sequence"/>
</dbReference>
<keyword evidence="2" id="KW-1185">Reference proteome</keyword>
<dbReference type="HOGENOM" id="CLU_1852164_0_0_9"/>
<proteinExistence type="predicted"/>
<sequence length="138" mass="15782">MLPTSGFLQIPPHSGHPCLRLYPSHYRADSGLSPVRNVRRRAHNKRAAALISQSHRVLGRDNALLYDGFFSFAVVRQSLLLNYHTLTRAGLYFSLHVFVKFRLRVFVKFRLAEFLYAGQRSIPGSVQICKVTNRIDVD</sequence>
<evidence type="ECO:0000313" key="2">
    <source>
        <dbReference type="Proteomes" id="UP000012589"/>
    </source>
</evidence>
<name>N1ZSU6_9FIRM</name>
<protein>
    <submittedName>
        <fullName evidence="1">Uncharacterized protein</fullName>
    </submittedName>
</protein>
<evidence type="ECO:0000313" key="1">
    <source>
        <dbReference type="EMBL" id="EMZ17178.1"/>
    </source>
</evidence>
<comment type="caution">
    <text evidence="1">The sequence shown here is derived from an EMBL/GenBank/DDBJ whole genome shotgun (WGS) entry which is preliminary data.</text>
</comment>
<organism evidence="1 2">
    <name type="scientific">Eubacterium plexicaudatum ASF492</name>
    <dbReference type="NCBI Taxonomy" id="1235802"/>
    <lineage>
        <taxon>Bacteria</taxon>
        <taxon>Bacillati</taxon>
        <taxon>Bacillota</taxon>
        <taxon>Clostridia</taxon>
        <taxon>Eubacteriales</taxon>
        <taxon>Eubacteriaceae</taxon>
        <taxon>Eubacterium</taxon>
    </lineage>
</organism>
<gene>
    <name evidence="1" type="ORF">C823_06078</name>
</gene>
<dbReference type="EMBL" id="AQFT01000213">
    <property type="protein sequence ID" value="EMZ17178.1"/>
    <property type="molecule type" value="Genomic_DNA"/>
</dbReference>
<accession>N1ZSU6</accession>